<dbReference type="Gene3D" id="3.40.50.150">
    <property type="entry name" value="Vaccinia Virus protein VP39"/>
    <property type="match status" value="1"/>
</dbReference>
<dbReference type="EC" id="2.1.1.72" evidence="2"/>
<evidence type="ECO:0000256" key="4">
    <source>
        <dbReference type="ARBA" id="ARBA00022679"/>
    </source>
</evidence>
<gene>
    <name evidence="8" type="ORF">DXC61_14905</name>
    <name evidence="7" type="ORF">NNC68_12845</name>
</gene>
<dbReference type="Gene3D" id="1.10.1020.10">
    <property type="entry name" value="Adenine-specific Methyltransferase, Domain 2"/>
    <property type="match status" value="1"/>
</dbReference>
<evidence type="ECO:0000256" key="3">
    <source>
        <dbReference type="ARBA" id="ARBA00022603"/>
    </source>
</evidence>
<dbReference type="GO" id="GO:0009007">
    <property type="term" value="F:site-specific DNA-methyltransferase (adenine-specific) activity"/>
    <property type="evidence" value="ECO:0007669"/>
    <property type="project" value="UniProtKB-EC"/>
</dbReference>
<comment type="catalytic activity">
    <reaction evidence="6">
        <text>a 2'-deoxyadenosine in DNA + S-adenosyl-L-methionine = an N(6)-methyl-2'-deoxyadenosine in DNA + S-adenosyl-L-homocysteine + H(+)</text>
        <dbReference type="Rhea" id="RHEA:15197"/>
        <dbReference type="Rhea" id="RHEA-COMP:12418"/>
        <dbReference type="Rhea" id="RHEA-COMP:12419"/>
        <dbReference type="ChEBI" id="CHEBI:15378"/>
        <dbReference type="ChEBI" id="CHEBI:57856"/>
        <dbReference type="ChEBI" id="CHEBI:59789"/>
        <dbReference type="ChEBI" id="CHEBI:90615"/>
        <dbReference type="ChEBI" id="CHEBI:90616"/>
        <dbReference type="EC" id="2.1.1.72"/>
    </reaction>
</comment>
<evidence type="ECO:0000313" key="8">
    <source>
        <dbReference type="EMBL" id="RGL54471.1"/>
    </source>
</evidence>
<dbReference type="PRINTS" id="PR00505">
    <property type="entry name" value="D12N6MTFRASE"/>
</dbReference>
<comment type="caution">
    <text evidence="8">The sequence shown here is derived from an EMBL/GenBank/DDBJ whole genome shotgun (WGS) entry which is preliminary data.</text>
</comment>
<dbReference type="SUPFAM" id="SSF53335">
    <property type="entry name" value="S-adenosyl-L-methionine-dependent methyltransferases"/>
    <property type="match status" value="1"/>
</dbReference>
<dbReference type="RefSeq" id="WP_117695785.1">
    <property type="nucleotide sequence ID" value="NZ_JANDWU010000028.1"/>
</dbReference>
<organism evidence="8 9">
    <name type="scientific">Segatella copri</name>
    <dbReference type="NCBI Taxonomy" id="165179"/>
    <lineage>
        <taxon>Bacteria</taxon>
        <taxon>Pseudomonadati</taxon>
        <taxon>Bacteroidota</taxon>
        <taxon>Bacteroidia</taxon>
        <taxon>Bacteroidales</taxon>
        <taxon>Prevotellaceae</taxon>
        <taxon>Segatella</taxon>
    </lineage>
</organism>
<dbReference type="InterPro" id="IPR029063">
    <property type="entry name" value="SAM-dependent_MTases_sf"/>
</dbReference>
<evidence type="ECO:0000313" key="9">
    <source>
        <dbReference type="Proteomes" id="UP000261187"/>
    </source>
</evidence>
<keyword evidence="4" id="KW-0808">Transferase</keyword>
<dbReference type="InterPro" id="IPR023095">
    <property type="entry name" value="Ade_MeTrfase_dom_2"/>
</dbReference>
<sequence length="343" mass="40245">MKLPVTRYYGSKRRVVEEIWFALKKSRIEFDTFLDLFGGTGIVSYYMLAQGKQVCYNDLFAFNCEIAKALLATPKNTLSESEALALLNREPMVFYDNIIERNYQGIYYLDEENRQIDTIVQNILRLSNEKKACAYYLLFQSCLIKRPFNLFHRKNLNLRINHSESSFGNYVTWEKSFEQLFKQFVNELNTYQFEQLKNVKISNLDALDCDTSYDLVYIDPPYFNNGTPISYHSRYHFLEGLMHYNDIEQKINRKKANLEIGLNCESEFEDKASFSQNLRKLFARYHKSVLVLSYTTNGYPSIDDLVCIMKEFKDHVKVLSLGKKPFALNRSNEGREEVLVIGK</sequence>
<reference evidence="7" key="2">
    <citation type="submission" date="2022-07" db="EMBL/GenBank/DDBJ databases">
        <title>Prevotella copri.</title>
        <authorList>
            <person name="Yang C."/>
        </authorList>
    </citation>
    <scope>NUCLEOTIDE SEQUENCE</scope>
    <source>
        <strain evidence="7">HF1805</strain>
    </source>
</reference>
<dbReference type="GO" id="GO:0009307">
    <property type="term" value="P:DNA restriction-modification system"/>
    <property type="evidence" value="ECO:0007669"/>
    <property type="project" value="InterPro"/>
</dbReference>
<dbReference type="PROSITE" id="PS00092">
    <property type="entry name" value="N6_MTASE"/>
    <property type="match status" value="1"/>
</dbReference>
<dbReference type="GO" id="GO:0032259">
    <property type="term" value="P:methylation"/>
    <property type="evidence" value="ECO:0007669"/>
    <property type="project" value="UniProtKB-KW"/>
</dbReference>
<evidence type="ECO:0000256" key="5">
    <source>
        <dbReference type="ARBA" id="ARBA00022691"/>
    </source>
</evidence>
<comment type="similarity">
    <text evidence="1">Belongs to the N(4)/N(6)-methyltransferase family.</text>
</comment>
<dbReference type="Proteomes" id="UP001205506">
    <property type="component" value="Unassembled WGS sequence"/>
</dbReference>
<dbReference type="InterPro" id="IPR002052">
    <property type="entry name" value="DNA_methylase_N6_adenine_CS"/>
</dbReference>
<name>A0AA92VTL2_9BACT</name>
<dbReference type="InterPro" id="IPR012327">
    <property type="entry name" value="MeTrfase_D12"/>
</dbReference>
<dbReference type="EMBL" id="QSSA01000056">
    <property type="protein sequence ID" value="RGL54471.1"/>
    <property type="molecule type" value="Genomic_DNA"/>
</dbReference>
<evidence type="ECO:0000256" key="2">
    <source>
        <dbReference type="ARBA" id="ARBA00011900"/>
    </source>
</evidence>
<keyword evidence="5" id="KW-0949">S-adenosyl-L-methionine</keyword>
<proteinExistence type="inferred from homology"/>
<protein>
    <recommendedName>
        <fullName evidence="2">site-specific DNA-methyltransferase (adenine-specific)</fullName>
        <ecNumber evidence="2">2.1.1.72</ecNumber>
    </recommendedName>
</protein>
<dbReference type="Pfam" id="PF02086">
    <property type="entry name" value="MethyltransfD12"/>
    <property type="match status" value="1"/>
</dbReference>
<accession>A0AA92VTL2</accession>
<keyword evidence="3 7" id="KW-0489">Methyltransferase</keyword>
<evidence type="ECO:0000256" key="6">
    <source>
        <dbReference type="ARBA" id="ARBA00047942"/>
    </source>
</evidence>
<dbReference type="AlphaFoldDB" id="A0AA92VTL2"/>
<dbReference type="Proteomes" id="UP000261187">
    <property type="component" value="Unassembled WGS sequence"/>
</dbReference>
<dbReference type="GO" id="GO:0003676">
    <property type="term" value="F:nucleic acid binding"/>
    <property type="evidence" value="ECO:0007669"/>
    <property type="project" value="InterPro"/>
</dbReference>
<reference evidence="8 9" key="1">
    <citation type="submission" date="2018-08" db="EMBL/GenBank/DDBJ databases">
        <title>A genome reference for cultivated species of the human gut microbiota.</title>
        <authorList>
            <person name="Zou Y."/>
            <person name="Xue W."/>
            <person name="Luo G."/>
        </authorList>
    </citation>
    <scope>NUCLEOTIDE SEQUENCE [LARGE SCALE GENOMIC DNA]</scope>
    <source>
        <strain evidence="8 9">TF06-40</strain>
    </source>
</reference>
<dbReference type="EMBL" id="JANDWU010000028">
    <property type="protein sequence ID" value="MCP9550346.1"/>
    <property type="molecule type" value="Genomic_DNA"/>
</dbReference>
<evidence type="ECO:0000313" key="7">
    <source>
        <dbReference type="EMBL" id="MCP9550346.1"/>
    </source>
</evidence>
<evidence type="ECO:0000256" key="1">
    <source>
        <dbReference type="ARBA" id="ARBA00006594"/>
    </source>
</evidence>